<sequence>MRETDRTRRRERSEEQEELVFAKVETVADIARVAAASISMGQPVYLIRYKKGGSSAVIGMLAVLRDYYTLYGIPMFYYYECRKEEQECSTSNYLAFRLDEEGEKVELTDRNMPGHIMIPILNLSSPPEFLQVKGR</sequence>
<name>A0A7J3ZKB9_9CREN</name>
<gene>
    <name evidence="1" type="ORF">ENM78_03350</name>
</gene>
<proteinExistence type="predicted"/>
<dbReference type="AlphaFoldDB" id="A0A7J3ZKB9"/>
<dbReference type="EMBL" id="DRZC01000045">
    <property type="protein sequence ID" value="HHQ80478.1"/>
    <property type="molecule type" value="Genomic_DNA"/>
</dbReference>
<protein>
    <submittedName>
        <fullName evidence="1">Cren protein</fullName>
    </submittedName>
</protein>
<reference evidence="1" key="1">
    <citation type="journal article" date="2020" name="mSystems">
        <title>Genome- and Community-Level Interaction Insights into Carbon Utilization and Element Cycling Functions of Hydrothermarchaeota in Hydrothermal Sediment.</title>
        <authorList>
            <person name="Zhou Z."/>
            <person name="Liu Y."/>
            <person name="Xu W."/>
            <person name="Pan J."/>
            <person name="Luo Z.H."/>
            <person name="Li M."/>
        </authorList>
    </citation>
    <scope>NUCLEOTIDE SEQUENCE [LARGE SCALE GENOMIC DNA]</scope>
    <source>
        <strain evidence="1">SpSt-1116</strain>
    </source>
</reference>
<comment type="caution">
    <text evidence="1">The sequence shown here is derived from an EMBL/GenBank/DDBJ whole genome shotgun (WGS) entry which is preliminary data.</text>
</comment>
<evidence type="ECO:0000313" key="1">
    <source>
        <dbReference type="EMBL" id="HHQ80478.1"/>
    </source>
</evidence>
<accession>A0A7J3ZKB9</accession>
<organism evidence="1">
    <name type="scientific">Fervidicoccus fontis</name>
    <dbReference type="NCBI Taxonomy" id="683846"/>
    <lineage>
        <taxon>Archaea</taxon>
        <taxon>Thermoproteota</taxon>
        <taxon>Thermoprotei</taxon>
        <taxon>Fervidicoccales</taxon>
        <taxon>Fervidicoccaceae</taxon>
        <taxon>Fervidicoccus</taxon>
    </lineage>
</organism>